<geneLocation type="plasmid" evidence="1 2">
    <name>pBVIE03</name>
</geneLocation>
<dbReference type="AlphaFoldDB" id="A4JVM7"/>
<dbReference type="Proteomes" id="UP000002287">
    <property type="component" value="Plasmid pBVIE03"/>
</dbReference>
<name>A4JVM7_BURVG</name>
<sequence length="133" mass="14213">MATVNRQDVLTRLGAAAVDIVLGALRHADHGGTFKGLFTLNVDGSSKPVLLIGAAHGTHEDGQVIAILNPDEELSARVHAGVSYTGGLLKEIIAGKCDAMVHLWIEAYRKDPASVIDTYQPRTDPEAAKFEVR</sequence>
<evidence type="ECO:0000313" key="1">
    <source>
        <dbReference type="EMBL" id="ABO60330.1"/>
    </source>
</evidence>
<reference evidence="1 2" key="1">
    <citation type="submission" date="2007-03" db="EMBL/GenBank/DDBJ databases">
        <title>Complete sequence of plasmid pBVIE03 of Burkholderia vietnamiensis G4.</title>
        <authorList>
            <consortium name="US DOE Joint Genome Institute"/>
            <person name="Copeland A."/>
            <person name="Lucas S."/>
            <person name="Lapidus A."/>
            <person name="Barry K."/>
            <person name="Detter J.C."/>
            <person name="Glavina del Rio T."/>
            <person name="Hammon N."/>
            <person name="Israni S."/>
            <person name="Dalin E."/>
            <person name="Tice H."/>
            <person name="Pitluck S."/>
            <person name="Chain P."/>
            <person name="Malfatti S."/>
            <person name="Shin M."/>
            <person name="Vergez L."/>
            <person name="Schmutz J."/>
            <person name="Larimer F."/>
            <person name="Land M."/>
            <person name="Hauser L."/>
            <person name="Kyrpides N."/>
            <person name="Tiedje J."/>
            <person name="Richardson P."/>
        </authorList>
    </citation>
    <scope>NUCLEOTIDE SEQUENCE [LARGE SCALE GENOMIC DNA]</scope>
    <source>
        <strain evidence="2">G4 / LMG 22486</strain>
        <plasmid evidence="1 2">pBVIE03</plasmid>
    </source>
</reference>
<proteinExistence type="predicted"/>
<protein>
    <submittedName>
        <fullName evidence="1">Uncharacterized protein</fullName>
    </submittedName>
</protein>
<accession>A4JVM7</accession>
<dbReference type="HOGENOM" id="CLU_1902796_0_0_4"/>
<keyword evidence="1" id="KW-0614">Plasmid</keyword>
<evidence type="ECO:0000313" key="2">
    <source>
        <dbReference type="Proteomes" id="UP000002287"/>
    </source>
</evidence>
<gene>
    <name evidence="1" type="ordered locus">Bcep1808_7453</name>
</gene>
<dbReference type="EMBL" id="CP000619">
    <property type="protein sequence ID" value="ABO60330.1"/>
    <property type="molecule type" value="Genomic_DNA"/>
</dbReference>
<organism evidence="1 2">
    <name type="scientific">Burkholderia vietnamiensis (strain G4 / LMG 22486)</name>
    <name type="common">Burkholderia cepacia (strain R1808)</name>
    <dbReference type="NCBI Taxonomy" id="269482"/>
    <lineage>
        <taxon>Bacteria</taxon>
        <taxon>Pseudomonadati</taxon>
        <taxon>Pseudomonadota</taxon>
        <taxon>Betaproteobacteria</taxon>
        <taxon>Burkholderiales</taxon>
        <taxon>Burkholderiaceae</taxon>
        <taxon>Burkholderia</taxon>
        <taxon>Burkholderia cepacia complex</taxon>
    </lineage>
</organism>
<dbReference type="KEGG" id="bvi:Bcep1808_7453"/>